<comment type="caution">
    <text evidence="1">The sequence shown here is derived from an EMBL/GenBank/DDBJ whole genome shotgun (WGS) entry which is preliminary data.</text>
</comment>
<sequence length="74" mass="8217">KILLLRRRYSSGELRDCSGSCSEYQEKSGLEQLASLSEAEVTKPETSSHGFLQIASERNNGNFVGGRCQWNGHL</sequence>
<organism evidence="1 2">
    <name type="scientific">Araneus ventricosus</name>
    <name type="common">Orbweaver spider</name>
    <name type="synonym">Epeira ventricosa</name>
    <dbReference type="NCBI Taxonomy" id="182803"/>
    <lineage>
        <taxon>Eukaryota</taxon>
        <taxon>Metazoa</taxon>
        <taxon>Ecdysozoa</taxon>
        <taxon>Arthropoda</taxon>
        <taxon>Chelicerata</taxon>
        <taxon>Arachnida</taxon>
        <taxon>Araneae</taxon>
        <taxon>Araneomorphae</taxon>
        <taxon>Entelegynae</taxon>
        <taxon>Araneoidea</taxon>
        <taxon>Araneidae</taxon>
        <taxon>Araneus</taxon>
    </lineage>
</organism>
<reference evidence="1 2" key="1">
    <citation type="journal article" date="2019" name="Sci. Rep.">
        <title>Orb-weaving spider Araneus ventricosus genome elucidates the spidroin gene catalogue.</title>
        <authorList>
            <person name="Kono N."/>
            <person name="Nakamura H."/>
            <person name="Ohtoshi R."/>
            <person name="Moran D.A.P."/>
            <person name="Shinohara A."/>
            <person name="Yoshida Y."/>
            <person name="Fujiwara M."/>
            <person name="Mori M."/>
            <person name="Tomita M."/>
            <person name="Arakawa K."/>
        </authorList>
    </citation>
    <scope>NUCLEOTIDE SEQUENCE [LARGE SCALE GENOMIC DNA]</scope>
</reference>
<evidence type="ECO:0000313" key="1">
    <source>
        <dbReference type="EMBL" id="GBM02336.1"/>
    </source>
</evidence>
<proteinExistence type="predicted"/>
<feature type="non-terminal residue" evidence="1">
    <location>
        <position position="1"/>
    </location>
</feature>
<dbReference type="EMBL" id="BGPR01000179">
    <property type="protein sequence ID" value="GBM02336.1"/>
    <property type="molecule type" value="Genomic_DNA"/>
</dbReference>
<gene>
    <name evidence="1" type="ORF">AVEN_138453-2_1</name>
</gene>
<keyword evidence="2" id="KW-1185">Reference proteome</keyword>
<protein>
    <submittedName>
        <fullName evidence="1">Uncharacterized protein</fullName>
    </submittedName>
</protein>
<dbReference type="Proteomes" id="UP000499080">
    <property type="component" value="Unassembled WGS sequence"/>
</dbReference>
<dbReference type="AlphaFoldDB" id="A0A4Y2CEN7"/>
<accession>A0A4Y2CEN7</accession>
<evidence type="ECO:0000313" key="2">
    <source>
        <dbReference type="Proteomes" id="UP000499080"/>
    </source>
</evidence>
<name>A0A4Y2CEN7_ARAVE</name>